<organism evidence="1 2">
    <name type="scientific">Coprinopsis marcescibilis</name>
    <name type="common">Agaric fungus</name>
    <name type="synonym">Psathyrella marcescibilis</name>
    <dbReference type="NCBI Taxonomy" id="230819"/>
    <lineage>
        <taxon>Eukaryota</taxon>
        <taxon>Fungi</taxon>
        <taxon>Dikarya</taxon>
        <taxon>Basidiomycota</taxon>
        <taxon>Agaricomycotina</taxon>
        <taxon>Agaricomycetes</taxon>
        <taxon>Agaricomycetidae</taxon>
        <taxon>Agaricales</taxon>
        <taxon>Agaricineae</taxon>
        <taxon>Psathyrellaceae</taxon>
        <taxon>Coprinopsis</taxon>
    </lineage>
</organism>
<dbReference type="Pfam" id="PF13374">
    <property type="entry name" value="TPR_10"/>
    <property type="match status" value="1"/>
</dbReference>
<dbReference type="InterPro" id="IPR011990">
    <property type="entry name" value="TPR-like_helical_dom_sf"/>
</dbReference>
<dbReference type="SUPFAM" id="SSF48452">
    <property type="entry name" value="TPR-like"/>
    <property type="match status" value="2"/>
</dbReference>
<gene>
    <name evidence="1" type="ORF">FA15DRAFT_707811</name>
</gene>
<dbReference type="EMBL" id="ML210289">
    <property type="protein sequence ID" value="TFK20736.1"/>
    <property type="molecule type" value="Genomic_DNA"/>
</dbReference>
<dbReference type="Gene3D" id="1.25.40.10">
    <property type="entry name" value="Tetratricopeptide repeat domain"/>
    <property type="match status" value="3"/>
</dbReference>
<dbReference type="OrthoDB" id="3057274at2759"/>
<dbReference type="STRING" id="230819.A0A5C3KKK1"/>
<reference evidence="1 2" key="1">
    <citation type="journal article" date="2019" name="Nat. Ecol. Evol.">
        <title>Megaphylogeny resolves global patterns of mushroom evolution.</title>
        <authorList>
            <person name="Varga T."/>
            <person name="Krizsan K."/>
            <person name="Foldi C."/>
            <person name="Dima B."/>
            <person name="Sanchez-Garcia M."/>
            <person name="Sanchez-Ramirez S."/>
            <person name="Szollosi G.J."/>
            <person name="Szarkandi J.G."/>
            <person name="Papp V."/>
            <person name="Albert L."/>
            <person name="Andreopoulos W."/>
            <person name="Angelini C."/>
            <person name="Antonin V."/>
            <person name="Barry K.W."/>
            <person name="Bougher N.L."/>
            <person name="Buchanan P."/>
            <person name="Buyck B."/>
            <person name="Bense V."/>
            <person name="Catcheside P."/>
            <person name="Chovatia M."/>
            <person name="Cooper J."/>
            <person name="Damon W."/>
            <person name="Desjardin D."/>
            <person name="Finy P."/>
            <person name="Geml J."/>
            <person name="Haridas S."/>
            <person name="Hughes K."/>
            <person name="Justo A."/>
            <person name="Karasinski D."/>
            <person name="Kautmanova I."/>
            <person name="Kiss B."/>
            <person name="Kocsube S."/>
            <person name="Kotiranta H."/>
            <person name="LaButti K.M."/>
            <person name="Lechner B.E."/>
            <person name="Liimatainen K."/>
            <person name="Lipzen A."/>
            <person name="Lukacs Z."/>
            <person name="Mihaltcheva S."/>
            <person name="Morgado L.N."/>
            <person name="Niskanen T."/>
            <person name="Noordeloos M.E."/>
            <person name="Ohm R.A."/>
            <person name="Ortiz-Santana B."/>
            <person name="Ovrebo C."/>
            <person name="Racz N."/>
            <person name="Riley R."/>
            <person name="Savchenko A."/>
            <person name="Shiryaev A."/>
            <person name="Soop K."/>
            <person name="Spirin V."/>
            <person name="Szebenyi C."/>
            <person name="Tomsovsky M."/>
            <person name="Tulloss R.E."/>
            <person name="Uehling J."/>
            <person name="Grigoriev I.V."/>
            <person name="Vagvolgyi C."/>
            <person name="Papp T."/>
            <person name="Martin F.M."/>
            <person name="Miettinen O."/>
            <person name="Hibbett D.S."/>
            <person name="Nagy L.G."/>
        </authorList>
    </citation>
    <scope>NUCLEOTIDE SEQUENCE [LARGE SCALE GENOMIC DNA]</scope>
    <source>
        <strain evidence="1 2">CBS 121175</strain>
    </source>
</reference>
<dbReference type="PANTHER" id="PTHR19959">
    <property type="entry name" value="KINESIN LIGHT CHAIN"/>
    <property type="match status" value="1"/>
</dbReference>
<proteinExistence type="predicted"/>
<dbReference type="PANTHER" id="PTHR19959:SF119">
    <property type="entry name" value="FUNGAL LIPASE-LIKE DOMAIN-CONTAINING PROTEIN"/>
    <property type="match status" value="1"/>
</dbReference>
<evidence type="ECO:0008006" key="3">
    <source>
        <dbReference type="Google" id="ProtNLM"/>
    </source>
</evidence>
<keyword evidence="2" id="KW-1185">Reference proteome</keyword>
<dbReference type="Proteomes" id="UP000307440">
    <property type="component" value="Unassembled WGS sequence"/>
</dbReference>
<dbReference type="AlphaFoldDB" id="A0A5C3KKK1"/>
<evidence type="ECO:0000313" key="1">
    <source>
        <dbReference type="EMBL" id="TFK20736.1"/>
    </source>
</evidence>
<protein>
    <recommendedName>
        <fullName evidence="3">TPR-like protein</fullName>
    </recommendedName>
</protein>
<name>A0A5C3KKK1_COPMA</name>
<evidence type="ECO:0000313" key="2">
    <source>
        <dbReference type="Proteomes" id="UP000307440"/>
    </source>
</evidence>
<sequence length="487" mass="54433">MAAALYLDSRYEEALPLLREAGIVYRQAIFIKSRPNSNPSVELDLAWSMQLYSSCLGLTLSFSDAQDNCAQAIDVVRELQSNTTVDTRACLAKLLEGRGRLVQVDSEMEGLRAHSECVEIYRQLAASDPERFEVSLVSSLRNLSCDMASCGDHSQAREMALEAIVISRQLSAGSEVNVAQSLTNLARCLIHSECSFDSIEPLQQAINIYRTLSVSDNPAYQIELESCLSALLFVLDRHARYDEAISLAKESVDMYRQAVRERTSPHDDQFLADWICKHAQYLSVAGRNEEAIEHGAEAIAMYRILLEADRDKPRYSLVISLKNQAQYLSECGRYADAAENAKEAISYLRLLLLGWDRISMDIFDRKLAECLNNYAWYLTHVPGRADYEEAIEAGKEAVSTQRALVEPWEDDEAASLSQELEVDLANYLHTLAHALNLAERYDDAVSLAKESVSICCRLKLDLCVGDKYVAPLIDSLKACRDSLIGSQ</sequence>
<accession>A0A5C3KKK1</accession>